<reference evidence="2 3" key="1">
    <citation type="submission" date="2021-06" db="EMBL/GenBank/DDBJ databases">
        <title>Whole genome sequences of Flavobacterium sp. KK2020170 and assembly.</title>
        <authorList>
            <person name="Kitahara K."/>
            <person name="Miyoshi S."/>
            <person name="Uesaka K."/>
        </authorList>
    </citation>
    <scope>NUCLEOTIDE SEQUENCE [LARGE SCALE GENOMIC DNA]</scope>
    <source>
        <strain evidence="2 3">KK2020170</strain>
    </source>
</reference>
<dbReference type="Proteomes" id="UP000825258">
    <property type="component" value="Chromosome"/>
</dbReference>
<gene>
    <name evidence="2" type="ORF">KK2020170_20980</name>
</gene>
<evidence type="ECO:0000256" key="1">
    <source>
        <dbReference type="SAM" id="SignalP"/>
    </source>
</evidence>
<accession>A0ABM7SEM7</accession>
<sequence length="580" mass="63405">MKKILLITILSLLFFSCENLDDGIKNSNSPNQFSQNFGQSVQRDFMGQVVDENNNPIESAIVKIGSNHVNTDSNGVFILYNVNVFEKFAYVSVEKMGYLLGSRSLVPTNGINKIKIMLIEKAPITTVNSGQTSEVNLPNGSKINFDGAFEDENGNSYSGSVSVFAYHLETSNSNISELMPGMLFAEAQDGSAKVLQTFGMLNVELAGASGEKLQIAEGHTAEISMKIDNTQLATASSTIPLWHFDEENGYWKEEGEATRQGDYYIGNVSHFSWWNVDAYQSMTTLNVTVVDGENNPIPNLGVTLTDQSGFISSTLTTNQNGNVSGLIPTNNSLTLEISGAFNYQEQIGSFNSNSSITIVISSASVNTFNFSGNVLDCDNNDFSNGYAVIAINNYVDYAPLVNGTFTSSYATYQDTFNYSVYGVNFGNNEFSTIVTGQADINVSNTVSINDLVVCLNSNTINLAGDFNLVVTRDDGNIYTFPNEIIQLVSPNNYKTTTTGSWAAGTIAQDQGYNFSINNLNGIIVPNQGLCQGYYSNNIYGENYNGTSSNGLIINNNEFYIQYTITFNTGPRIYTCHYIRN</sequence>
<protein>
    <recommendedName>
        <fullName evidence="4">Carboxypeptidase regulatory-like domain-containing protein</fullName>
    </recommendedName>
</protein>
<evidence type="ECO:0000313" key="3">
    <source>
        <dbReference type="Proteomes" id="UP000825258"/>
    </source>
</evidence>
<evidence type="ECO:0008006" key="4">
    <source>
        <dbReference type="Google" id="ProtNLM"/>
    </source>
</evidence>
<dbReference type="InterPro" id="IPR008969">
    <property type="entry name" value="CarboxyPept-like_regulatory"/>
</dbReference>
<feature type="signal peptide" evidence="1">
    <location>
        <begin position="1"/>
        <end position="20"/>
    </location>
</feature>
<dbReference type="InterPro" id="IPR013783">
    <property type="entry name" value="Ig-like_fold"/>
</dbReference>
<name>A0ABM7SEM7_9FLAO</name>
<keyword evidence="1" id="KW-0732">Signal</keyword>
<dbReference type="RefSeq" id="WP_221258320.1">
    <property type="nucleotide sequence ID" value="NZ_AP024749.1"/>
</dbReference>
<dbReference type="Gene3D" id="2.60.40.10">
    <property type="entry name" value="Immunoglobulins"/>
    <property type="match status" value="1"/>
</dbReference>
<evidence type="ECO:0000313" key="2">
    <source>
        <dbReference type="EMBL" id="BCY29230.1"/>
    </source>
</evidence>
<dbReference type="SUPFAM" id="SSF49464">
    <property type="entry name" value="Carboxypeptidase regulatory domain-like"/>
    <property type="match status" value="1"/>
</dbReference>
<feature type="chain" id="PRO_5045705992" description="Carboxypeptidase regulatory-like domain-containing protein" evidence="1">
    <location>
        <begin position="21"/>
        <end position="580"/>
    </location>
</feature>
<organism evidence="2 3">
    <name type="scientific">Flavobacterium okayamense</name>
    <dbReference type="NCBI Taxonomy" id="2830782"/>
    <lineage>
        <taxon>Bacteria</taxon>
        <taxon>Pseudomonadati</taxon>
        <taxon>Bacteroidota</taxon>
        <taxon>Flavobacteriia</taxon>
        <taxon>Flavobacteriales</taxon>
        <taxon>Flavobacteriaceae</taxon>
        <taxon>Flavobacterium</taxon>
    </lineage>
</organism>
<proteinExistence type="predicted"/>
<dbReference type="EMBL" id="AP024749">
    <property type="protein sequence ID" value="BCY29230.1"/>
    <property type="molecule type" value="Genomic_DNA"/>
</dbReference>
<keyword evidence="3" id="KW-1185">Reference proteome</keyword>
<dbReference type="PROSITE" id="PS51257">
    <property type="entry name" value="PROKAR_LIPOPROTEIN"/>
    <property type="match status" value="1"/>
</dbReference>